<keyword evidence="4" id="KW-1185">Reference proteome</keyword>
<organism evidence="3 4">
    <name type="scientific">Psychromarinibacter sediminicola</name>
    <dbReference type="NCBI Taxonomy" id="3033385"/>
    <lineage>
        <taxon>Bacteria</taxon>
        <taxon>Pseudomonadati</taxon>
        <taxon>Pseudomonadota</taxon>
        <taxon>Alphaproteobacteria</taxon>
        <taxon>Rhodobacterales</taxon>
        <taxon>Paracoccaceae</taxon>
        <taxon>Psychromarinibacter</taxon>
    </lineage>
</organism>
<protein>
    <submittedName>
        <fullName evidence="3">Uncharacterized protein</fullName>
    </submittedName>
</protein>
<evidence type="ECO:0000313" key="3">
    <source>
        <dbReference type="EMBL" id="MDF0600079.1"/>
    </source>
</evidence>
<evidence type="ECO:0000313" key="4">
    <source>
        <dbReference type="Proteomes" id="UP001220964"/>
    </source>
</evidence>
<name>A0AAE3NPH4_9RHOB</name>
<reference evidence="3" key="1">
    <citation type="submission" date="2023-03" db="EMBL/GenBank/DDBJ databases">
        <title>Multiphase analysis and comparison of six strains from genera Psychromarinibacter, Lutimaribacter, and Maritimibacter, including a novel species: Psychromarinibacter sediminicola sp. nov.</title>
        <authorList>
            <person name="Wang Y.-H."/>
            <person name="Ye M.-Q."/>
            <person name="Du Z.-J."/>
        </authorList>
    </citation>
    <scope>NUCLEOTIDE SEQUENCE</scope>
    <source>
        <strain evidence="3">C21-152</strain>
    </source>
</reference>
<dbReference type="AlphaFoldDB" id="A0AAE3NPH4"/>
<evidence type="ECO:0000256" key="2">
    <source>
        <dbReference type="SAM" id="SignalP"/>
    </source>
</evidence>
<keyword evidence="2" id="KW-0732">Signal</keyword>
<comment type="caution">
    <text evidence="3">The sequence shown here is derived from an EMBL/GenBank/DDBJ whole genome shotgun (WGS) entry which is preliminary data.</text>
</comment>
<sequence>MSFRAVAVAGIAVLGVMASVVASVGEAAAQGSNVGSGRLATTNPEAVQAEVETLKYRIDQTKAELAETEAEIDYLKDALATARAKKDHEKAERVIREIDKAQRRHKTLVARLKELEQALAAARSRLPNALR</sequence>
<feature type="chain" id="PRO_5042209602" evidence="2">
    <location>
        <begin position="23"/>
        <end position="131"/>
    </location>
</feature>
<dbReference type="Gene3D" id="1.10.287.1490">
    <property type="match status" value="1"/>
</dbReference>
<feature type="coiled-coil region" evidence="1">
    <location>
        <begin position="51"/>
        <end position="125"/>
    </location>
</feature>
<accession>A0AAE3NPH4</accession>
<dbReference type="EMBL" id="JARGYC010000008">
    <property type="protein sequence ID" value="MDF0600079.1"/>
    <property type="molecule type" value="Genomic_DNA"/>
</dbReference>
<dbReference type="Proteomes" id="UP001220964">
    <property type="component" value="Unassembled WGS sequence"/>
</dbReference>
<dbReference type="SUPFAM" id="SSF57997">
    <property type="entry name" value="Tropomyosin"/>
    <property type="match status" value="1"/>
</dbReference>
<gene>
    <name evidence="3" type="ORF">P1J78_04990</name>
</gene>
<proteinExistence type="predicted"/>
<evidence type="ECO:0000256" key="1">
    <source>
        <dbReference type="SAM" id="Coils"/>
    </source>
</evidence>
<dbReference type="RefSeq" id="WP_275566222.1">
    <property type="nucleotide sequence ID" value="NZ_JARGYC010000008.1"/>
</dbReference>
<feature type="signal peptide" evidence="2">
    <location>
        <begin position="1"/>
        <end position="22"/>
    </location>
</feature>
<keyword evidence="1" id="KW-0175">Coiled coil</keyword>